<dbReference type="InterPro" id="IPR025751">
    <property type="entry name" value="RsbRD_N_dom"/>
</dbReference>
<dbReference type="InterPro" id="IPR041522">
    <property type="entry name" value="CdaR_GGDEF"/>
</dbReference>
<dbReference type="Pfam" id="PF13556">
    <property type="entry name" value="HTH_30"/>
    <property type="match status" value="1"/>
</dbReference>
<evidence type="ECO:0000259" key="4">
    <source>
        <dbReference type="Pfam" id="PF17853"/>
    </source>
</evidence>
<dbReference type="AlphaFoldDB" id="A0A1X2EHS8"/>
<evidence type="ECO:0000259" key="3">
    <source>
        <dbReference type="Pfam" id="PF14361"/>
    </source>
</evidence>
<dbReference type="EMBL" id="LQPZ01000032">
    <property type="protein sequence ID" value="ORX02440.1"/>
    <property type="molecule type" value="Genomic_DNA"/>
</dbReference>
<dbReference type="Pfam" id="PF14361">
    <property type="entry name" value="RsbRD_N"/>
    <property type="match status" value="1"/>
</dbReference>
<comment type="similarity">
    <text evidence="1">Belongs to the CdaR family.</text>
</comment>
<dbReference type="PANTHER" id="PTHR33744:SF1">
    <property type="entry name" value="DNA-BINDING TRANSCRIPTIONAL ACTIVATOR ADER"/>
    <property type="match status" value="1"/>
</dbReference>
<dbReference type="Proteomes" id="UP000193090">
    <property type="component" value="Unassembled WGS sequence"/>
</dbReference>
<feature type="domain" description="RsbT co-antagonist protein RsbRD N-terminal" evidence="3">
    <location>
        <begin position="20"/>
        <end position="158"/>
    </location>
</feature>
<accession>A0A1X2EHS8</accession>
<keyword evidence="6" id="KW-1185">Reference proteome</keyword>
<reference evidence="5 6" key="1">
    <citation type="submission" date="2016-01" db="EMBL/GenBank/DDBJ databases">
        <title>The new phylogeny of the genus Mycobacterium.</title>
        <authorList>
            <person name="Tarcisio F."/>
            <person name="Conor M."/>
            <person name="Antonella G."/>
            <person name="Elisabetta G."/>
            <person name="Giulia F.S."/>
            <person name="Sara T."/>
            <person name="Anna F."/>
            <person name="Clotilde B."/>
            <person name="Roberto B."/>
            <person name="Veronica D.S."/>
            <person name="Fabio R."/>
            <person name="Monica P."/>
            <person name="Olivier J."/>
            <person name="Enrico T."/>
            <person name="Nicola S."/>
        </authorList>
    </citation>
    <scope>NUCLEOTIDE SEQUENCE [LARGE SCALE GENOMIC DNA]</scope>
    <source>
        <strain evidence="5 6">DSM 44153</strain>
    </source>
</reference>
<feature type="domain" description="PucR C-terminal helix-turn-helix" evidence="2">
    <location>
        <begin position="344"/>
        <end position="399"/>
    </location>
</feature>
<feature type="domain" description="CdaR GGDEF-like" evidence="4">
    <location>
        <begin position="172"/>
        <end position="290"/>
    </location>
</feature>
<evidence type="ECO:0008006" key="7">
    <source>
        <dbReference type="Google" id="ProtNLM"/>
    </source>
</evidence>
<sequence>MAAEAAAALGAELPTVGPTLHARLVELIPELRGDQPIIDLLQDSLESNIALFVDSAVQARPVEELALPAAAVEYARRLAQCGISSNALARAYRLGQRWLLDWFTVELGRVEPDARVAYLAAARLQTWSFAYIDWVSERVVAEYEHEREQWLANQNRVRTTMLTDLLAGTVADTAAAERALGYRLRGHHLAVVVWTADTESPAQRLHRLERLVTRVAETLGATGAPFFLAQDRARGWGWLPLGPGRTGPDTAGLPRLVEAEEPAARLALGAPGAGTAGFVASHRGALRAYTVAVTAGVRAGRVTSYADPGVRAAALLTADLAATRELVAAALGPLGADDPAAAVLRETLLEFLTAQCSYVGAAGRLHVHKNTVKYRLEKATGILGRPVENDPLGLELALTACRWLGPAVLSGR</sequence>
<dbReference type="PANTHER" id="PTHR33744">
    <property type="entry name" value="CARBOHYDRATE DIACID REGULATOR"/>
    <property type="match status" value="1"/>
</dbReference>
<dbReference type="STRING" id="1798.AWC30_12430"/>
<dbReference type="InterPro" id="IPR051448">
    <property type="entry name" value="CdaR-like_regulators"/>
</dbReference>
<comment type="caution">
    <text evidence="5">The sequence shown here is derived from an EMBL/GenBank/DDBJ whole genome shotgun (WGS) entry which is preliminary data.</text>
</comment>
<gene>
    <name evidence="5" type="ORF">AWC30_12430</name>
</gene>
<dbReference type="InterPro" id="IPR042070">
    <property type="entry name" value="PucR_C-HTH_sf"/>
</dbReference>
<protein>
    <recommendedName>
        <fullName evidence="7">PucR family transcriptional regulator</fullName>
    </recommendedName>
</protein>
<proteinExistence type="inferred from homology"/>
<name>A0A1X2EHS8_9MYCO</name>
<dbReference type="Gene3D" id="1.10.10.2840">
    <property type="entry name" value="PucR C-terminal helix-turn-helix domain"/>
    <property type="match status" value="1"/>
</dbReference>
<evidence type="ECO:0000256" key="1">
    <source>
        <dbReference type="ARBA" id="ARBA00006754"/>
    </source>
</evidence>
<evidence type="ECO:0000313" key="5">
    <source>
        <dbReference type="EMBL" id="ORX02440.1"/>
    </source>
</evidence>
<evidence type="ECO:0000313" key="6">
    <source>
        <dbReference type="Proteomes" id="UP000193090"/>
    </source>
</evidence>
<evidence type="ECO:0000259" key="2">
    <source>
        <dbReference type="Pfam" id="PF13556"/>
    </source>
</evidence>
<dbReference type="Pfam" id="PF17853">
    <property type="entry name" value="GGDEF_2"/>
    <property type="match status" value="1"/>
</dbReference>
<dbReference type="InterPro" id="IPR025736">
    <property type="entry name" value="PucR_C-HTH_dom"/>
</dbReference>
<organism evidence="5 6">
    <name type="scientific">Mycolicibacillus trivialis</name>
    <dbReference type="NCBI Taxonomy" id="1798"/>
    <lineage>
        <taxon>Bacteria</taxon>
        <taxon>Bacillati</taxon>
        <taxon>Actinomycetota</taxon>
        <taxon>Actinomycetes</taxon>
        <taxon>Mycobacteriales</taxon>
        <taxon>Mycobacteriaceae</taxon>
        <taxon>Mycolicibacillus</taxon>
    </lineage>
</organism>